<comment type="caution">
    <text evidence="2">The sequence shown here is derived from an EMBL/GenBank/DDBJ whole genome shotgun (WGS) entry which is preliminary data.</text>
</comment>
<keyword evidence="3" id="KW-1185">Reference proteome</keyword>
<reference evidence="2" key="1">
    <citation type="journal article" date="2020" name="Phytopathology">
        <title>Genome Sequence Resources of Colletotrichum truncatum, C. plurivorum, C. musicola, and C. sojae: Four Species Pathogenic to Soybean (Glycine max).</title>
        <authorList>
            <person name="Rogerio F."/>
            <person name="Boufleur T.R."/>
            <person name="Ciampi-Guillardi M."/>
            <person name="Sukno S.A."/>
            <person name="Thon M.R."/>
            <person name="Massola Junior N.S."/>
            <person name="Baroncelli R."/>
        </authorList>
    </citation>
    <scope>NUCLEOTIDE SEQUENCE</scope>
    <source>
        <strain evidence="2">LFN00145</strain>
    </source>
</reference>
<organism evidence="2 3">
    <name type="scientific">Colletotrichum plurivorum</name>
    <dbReference type="NCBI Taxonomy" id="2175906"/>
    <lineage>
        <taxon>Eukaryota</taxon>
        <taxon>Fungi</taxon>
        <taxon>Dikarya</taxon>
        <taxon>Ascomycota</taxon>
        <taxon>Pezizomycotina</taxon>
        <taxon>Sordariomycetes</taxon>
        <taxon>Hypocreomycetidae</taxon>
        <taxon>Glomerellales</taxon>
        <taxon>Glomerellaceae</taxon>
        <taxon>Colletotrichum</taxon>
        <taxon>Colletotrichum orchidearum species complex</taxon>
    </lineage>
</organism>
<feature type="signal peptide" evidence="1">
    <location>
        <begin position="1"/>
        <end position="19"/>
    </location>
</feature>
<protein>
    <submittedName>
        <fullName evidence="2">Uncharacterized protein</fullName>
    </submittedName>
</protein>
<evidence type="ECO:0000313" key="2">
    <source>
        <dbReference type="EMBL" id="KAF6817222.1"/>
    </source>
</evidence>
<dbReference type="Proteomes" id="UP000654918">
    <property type="component" value="Unassembled WGS sequence"/>
</dbReference>
<dbReference type="EMBL" id="WIGO01000321">
    <property type="protein sequence ID" value="KAF6817222.1"/>
    <property type="molecule type" value="Genomic_DNA"/>
</dbReference>
<dbReference type="AlphaFoldDB" id="A0A8H6JQK2"/>
<proteinExistence type="predicted"/>
<keyword evidence="1" id="KW-0732">Signal</keyword>
<accession>A0A8H6JQK2</accession>
<feature type="chain" id="PRO_5034898093" evidence="1">
    <location>
        <begin position="20"/>
        <end position="121"/>
    </location>
</feature>
<gene>
    <name evidence="2" type="ORF">CPLU01_13630</name>
</gene>
<evidence type="ECO:0000256" key="1">
    <source>
        <dbReference type="SAM" id="SignalP"/>
    </source>
</evidence>
<sequence length="121" mass="13188">MHFSATVVAMSALFLGIDASTIRRQDEYVGDFRIWSEQGCGASGNRGMWAITKGLTETCQSSFRAPNDIKAVYLNNMAEGCKLTVYSSPDCGEGAHDVVLETCQELDNVDESFLSFKVTCA</sequence>
<name>A0A8H6JQK2_9PEZI</name>
<evidence type="ECO:0000313" key="3">
    <source>
        <dbReference type="Proteomes" id="UP000654918"/>
    </source>
</evidence>